<protein>
    <submittedName>
        <fullName evidence="2">Uncharacterized protein</fullName>
    </submittedName>
</protein>
<gene>
    <name evidence="2" type="ORF">EVAR_74224_1</name>
</gene>
<organism evidence="2 3">
    <name type="scientific">Eumeta variegata</name>
    <name type="common">Bagworm moth</name>
    <name type="synonym">Eumeta japonica</name>
    <dbReference type="NCBI Taxonomy" id="151549"/>
    <lineage>
        <taxon>Eukaryota</taxon>
        <taxon>Metazoa</taxon>
        <taxon>Ecdysozoa</taxon>
        <taxon>Arthropoda</taxon>
        <taxon>Hexapoda</taxon>
        <taxon>Insecta</taxon>
        <taxon>Pterygota</taxon>
        <taxon>Neoptera</taxon>
        <taxon>Endopterygota</taxon>
        <taxon>Lepidoptera</taxon>
        <taxon>Glossata</taxon>
        <taxon>Ditrysia</taxon>
        <taxon>Tineoidea</taxon>
        <taxon>Psychidae</taxon>
        <taxon>Oiketicinae</taxon>
        <taxon>Eumeta</taxon>
    </lineage>
</organism>
<evidence type="ECO:0000313" key="2">
    <source>
        <dbReference type="EMBL" id="GBO99819.1"/>
    </source>
</evidence>
<evidence type="ECO:0000256" key="1">
    <source>
        <dbReference type="SAM" id="MobiDB-lite"/>
    </source>
</evidence>
<accession>A0A4C1SFD1</accession>
<dbReference type="Proteomes" id="UP000299102">
    <property type="component" value="Unassembled WGS sequence"/>
</dbReference>
<dbReference type="AlphaFoldDB" id="A0A4C1SFD1"/>
<proteinExistence type="predicted"/>
<evidence type="ECO:0000313" key="3">
    <source>
        <dbReference type="Proteomes" id="UP000299102"/>
    </source>
</evidence>
<name>A0A4C1SFD1_EUMVA</name>
<feature type="region of interest" description="Disordered" evidence="1">
    <location>
        <begin position="31"/>
        <end position="52"/>
    </location>
</feature>
<reference evidence="2 3" key="1">
    <citation type="journal article" date="2019" name="Commun. Biol.">
        <title>The bagworm genome reveals a unique fibroin gene that provides high tensile strength.</title>
        <authorList>
            <person name="Kono N."/>
            <person name="Nakamura H."/>
            <person name="Ohtoshi R."/>
            <person name="Tomita M."/>
            <person name="Numata K."/>
            <person name="Arakawa K."/>
        </authorList>
    </citation>
    <scope>NUCLEOTIDE SEQUENCE [LARGE SCALE GENOMIC DNA]</scope>
</reference>
<dbReference type="EMBL" id="BGZK01000004">
    <property type="protein sequence ID" value="GBO99819.1"/>
    <property type="molecule type" value="Genomic_DNA"/>
</dbReference>
<comment type="caution">
    <text evidence="2">The sequence shown here is derived from an EMBL/GenBank/DDBJ whole genome shotgun (WGS) entry which is preliminary data.</text>
</comment>
<keyword evidence="3" id="KW-1185">Reference proteome</keyword>
<sequence length="78" mass="8438">MDLVQSRHLYLGSFLTSLHVAITKTPELEPTTSLPRAIPREGGIAHGPSPSMAPPTFFGHSDRFALAPLDEQSSALRL</sequence>